<dbReference type="GO" id="GO:0003824">
    <property type="term" value="F:catalytic activity"/>
    <property type="evidence" value="ECO:0007669"/>
    <property type="project" value="InterPro"/>
</dbReference>
<dbReference type="OrthoDB" id="9782387at2"/>
<evidence type="ECO:0000313" key="6">
    <source>
        <dbReference type="EMBL" id="TYT73301.1"/>
    </source>
</evidence>
<accession>A0A5S5MC95</accession>
<dbReference type="EMBL" id="VDMB01000036">
    <property type="protein sequence ID" value="TYT73301.1"/>
    <property type="molecule type" value="Genomic_DNA"/>
</dbReference>
<evidence type="ECO:0000256" key="5">
    <source>
        <dbReference type="ARBA" id="ARBA00023014"/>
    </source>
</evidence>
<keyword evidence="3" id="KW-0479">Metal-binding</keyword>
<keyword evidence="4" id="KW-0408">Iron</keyword>
<keyword evidence="5" id="KW-0411">Iron-sulfur</keyword>
<dbReference type="GO" id="GO:0046872">
    <property type="term" value="F:metal ion binding"/>
    <property type="evidence" value="ECO:0007669"/>
    <property type="project" value="UniProtKB-KW"/>
</dbReference>
<name>A0A5S5MC95_9BACT</name>
<dbReference type="Gene3D" id="3.20.20.70">
    <property type="entry name" value="Aldolase class I"/>
    <property type="match status" value="1"/>
</dbReference>
<dbReference type="InterPro" id="IPR058240">
    <property type="entry name" value="rSAM_sf"/>
</dbReference>
<dbReference type="PANTHER" id="PTHR43075:SF1">
    <property type="entry name" value="FORMATE LYASE ACTIVATING ENZYME, PUTATIVE (AFU_ORTHOLOGUE AFUA_2G15630)-RELATED"/>
    <property type="match status" value="1"/>
</dbReference>
<protein>
    <submittedName>
        <fullName evidence="6">Radical SAM protein</fullName>
    </submittedName>
</protein>
<dbReference type="AlphaFoldDB" id="A0A5S5MC95"/>
<dbReference type="InterPro" id="IPR007197">
    <property type="entry name" value="rSAM"/>
</dbReference>
<dbReference type="SUPFAM" id="SSF102114">
    <property type="entry name" value="Radical SAM enzymes"/>
    <property type="match status" value="1"/>
</dbReference>
<evidence type="ECO:0000313" key="7">
    <source>
        <dbReference type="Proteomes" id="UP000321899"/>
    </source>
</evidence>
<evidence type="ECO:0000256" key="1">
    <source>
        <dbReference type="ARBA" id="ARBA00001966"/>
    </source>
</evidence>
<dbReference type="InterPro" id="IPR040085">
    <property type="entry name" value="MJ0674-like"/>
</dbReference>
<keyword evidence="7" id="KW-1185">Reference proteome</keyword>
<dbReference type="SFLD" id="SFLDG01099">
    <property type="entry name" value="Uncharacterised_Radical_SAM_Su"/>
    <property type="match status" value="1"/>
</dbReference>
<sequence>MMDNFFHTCLTRRAFMEKTAKVCLKAGLSFIFFKGFPADASDSRVLSASKGKEKKPSASEPVYLKLHKSGELAERAAALESMMKECRLCPRQCGADRISGGKGFCKAPGMLPVIASANPHFGEERPLVGRGGSGTIFFSHCNLRCVFCQNWEISHAGRGAGHSLENLADRMLAMQKAGCHNINLVTPTHYSAAILRALDLAAKKGLCLPVVYNTSGWERAEVLSLLDGVVDIYLPDFKFKDSSISSDYAAGADSYGEITARAILEMQRQVGTALPESDGIMKKGLMIRHLVMPGHTKDSVRIIEWIARNLPENTYVNIMAQYNPAYKAFDHPEIARRISTEEYREVVRAAEKAGLVNLDVRGSWWLR</sequence>
<dbReference type="GO" id="GO:0051536">
    <property type="term" value="F:iron-sulfur cluster binding"/>
    <property type="evidence" value="ECO:0007669"/>
    <property type="project" value="UniProtKB-KW"/>
</dbReference>
<dbReference type="PANTHER" id="PTHR43075">
    <property type="entry name" value="FORMATE LYASE ACTIVATING ENZYME, PUTATIVE (AFU_ORTHOLOGUE AFUA_2G15630)-RELATED"/>
    <property type="match status" value="1"/>
</dbReference>
<dbReference type="SFLD" id="SFLDS00029">
    <property type="entry name" value="Radical_SAM"/>
    <property type="match status" value="1"/>
</dbReference>
<evidence type="ECO:0000256" key="4">
    <source>
        <dbReference type="ARBA" id="ARBA00023004"/>
    </source>
</evidence>
<comment type="cofactor">
    <cofactor evidence="1">
        <name>[4Fe-4S] cluster</name>
        <dbReference type="ChEBI" id="CHEBI:49883"/>
    </cofactor>
</comment>
<comment type="caution">
    <text evidence="6">The sequence shown here is derived from an EMBL/GenBank/DDBJ whole genome shotgun (WGS) entry which is preliminary data.</text>
</comment>
<evidence type="ECO:0000256" key="3">
    <source>
        <dbReference type="ARBA" id="ARBA00022723"/>
    </source>
</evidence>
<gene>
    <name evidence="6" type="ORF">FIM25_15795</name>
</gene>
<keyword evidence="2" id="KW-0949">S-adenosyl-L-methionine</keyword>
<dbReference type="Proteomes" id="UP000321899">
    <property type="component" value="Unassembled WGS sequence"/>
</dbReference>
<organism evidence="6 7">
    <name type="scientific">Desulfobotulus mexicanus</name>
    <dbReference type="NCBI Taxonomy" id="2586642"/>
    <lineage>
        <taxon>Bacteria</taxon>
        <taxon>Pseudomonadati</taxon>
        <taxon>Thermodesulfobacteriota</taxon>
        <taxon>Desulfobacteria</taxon>
        <taxon>Desulfobacterales</taxon>
        <taxon>Desulfobacteraceae</taxon>
        <taxon>Desulfobotulus</taxon>
    </lineage>
</organism>
<proteinExistence type="predicted"/>
<dbReference type="CDD" id="cd01335">
    <property type="entry name" value="Radical_SAM"/>
    <property type="match status" value="1"/>
</dbReference>
<dbReference type="InterPro" id="IPR013785">
    <property type="entry name" value="Aldolase_TIM"/>
</dbReference>
<reference evidence="6 7" key="1">
    <citation type="submission" date="2019-06" db="EMBL/GenBank/DDBJ databases">
        <title>Desulfobotulus mexicanus sp. nov., a novel sulfate-reducing bacterium isolated from the sediment of an alkaline crater lake in Mexico.</title>
        <authorList>
            <person name="Hirschler-Rea A."/>
        </authorList>
    </citation>
    <scope>NUCLEOTIDE SEQUENCE [LARGE SCALE GENOMIC DNA]</scope>
    <source>
        <strain evidence="6 7">PAR22N</strain>
    </source>
</reference>
<evidence type="ECO:0000256" key="2">
    <source>
        <dbReference type="ARBA" id="ARBA00022691"/>
    </source>
</evidence>